<protein>
    <submittedName>
        <fullName evidence="2">Uncharacterized protein</fullName>
    </submittedName>
</protein>
<dbReference type="EMBL" id="FN657629">
    <property type="protein sequence ID" value="CBY42902.1"/>
    <property type="molecule type" value="Genomic_DNA"/>
</dbReference>
<feature type="compositionally biased region" description="Polar residues" evidence="1">
    <location>
        <begin position="135"/>
        <end position="150"/>
    </location>
</feature>
<name>E4Z5C4_OIKDI</name>
<proteinExistence type="predicted"/>
<evidence type="ECO:0000313" key="2">
    <source>
        <dbReference type="EMBL" id="CBY42902.1"/>
    </source>
</evidence>
<reference evidence="2" key="1">
    <citation type="journal article" date="2010" name="Science">
        <title>Plasticity of animal genome architecture unmasked by rapid evolution of a pelagic tunicate.</title>
        <authorList>
            <person name="Denoeud F."/>
            <person name="Henriet S."/>
            <person name="Mungpakdee S."/>
            <person name="Aury J.M."/>
            <person name="Da Silva C."/>
            <person name="Brinkmann H."/>
            <person name="Mikhaleva J."/>
            <person name="Olsen L.C."/>
            <person name="Jubin C."/>
            <person name="Canestro C."/>
            <person name="Bouquet J.M."/>
            <person name="Danks G."/>
            <person name="Poulain J."/>
            <person name="Campsteijn C."/>
            <person name="Adamski M."/>
            <person name="Cross I."/>
            <person name="Yadetie F."/>
            <person name="Muffato M."/>
            <person name="Louis A."/>
            <person name="Butcher S."/>
            <person name="Tsagkogeorga G."/>
            <person name="Konrad A."/>
            <person name="Singh S."/>
            <person name="Jensen M.F."/>
            <person name="Cong E.H."/>
            <person name="Eikeseth-Otteraa H."/>
            <person name="Noel B."/>
            <person name="Anthouard V."/>
            <person name="Porcel B.M."/>
            <person name="Kachouri-Lafond R."/>
            <person name="Nishino A."/>
            <person name="Ugolini M."/>
            <person name="Chourrout P."/>
            <person name="Nishida H."/>
            <person name="Aasland R."/>
            <person name="Huzurbazar S."/>
            <person name="Westhof E."/>
            <person name="Delsuc F."/>
            <person name="Lehrach H."/>
            <person name="Reinhardt R."/>
            <person name="Weissenbach J."/>
            <person name="Roy S.W."/>
            <person name="Artiguenave F."/>
            <person name="Postlethwait J.H."/>
            <person name="Manak J.R."/>
            <person name="Thompson E.M."/>
            <person name="Jaillon O."/>
            <person name="Du Pasquier L."/>
            <person name="Boudinot P."/>
            <person name="Liberles D.A."/>
            <person name="Volff J.N."/>
            <person name="Philippe H."/>
            <person name="Lenhard B."/>
            <person name="Roest Crollius H."/>
            <person name="Wincker P."/>
            <person name="Chourrout D."/>
        </authorList>
    </citation>
    <scope>NUCLEOTIDE SEQUENCE [LARGE SCALE GENOMIC DNA]</scope>
</reference>
<dbReference type="Proteomes" id="UP000011014">
    <property type="component" value="Unassembled WGS sequence"/>
</dbReference>
<feature type="compositionally biased region" description="Low complexity" evidence="1">
    <location>
        <begin position="165"/>
        <end position="174"/>
    </location>
</feature>
<feature type="region of interest" description="Disordered" evidence="1">
    <location>
        <begin position="120"/>
        <end position="193"/>
    </location>
</feature>
<organism evidence="2">
    <name type="scientific">Oikopleura dioica</name>
    <name type="common">Tunicate</name>
    <dbReference type="NCBI Taxonomy" id="34765"/>
    <lineage>
        <taxon>Eukaryota</taxon>
        <taxon>Metazoa</taxon>
        <taxon>Chordata</taxon>
        <taxon>Tunicata</taxon>
        <taxon>Appendicularia</taxon>
        <taxon>Copelata</taxon>
        <taxon>Oikopleuridae</taxon>
        <taxon>Oikopleura</taxon>
    </lineage>
</organism>
<feature type="compositionally biased region" description="Low complexity" evidence="1">
    <location>
        <begin position="120"/>
        <end position="129"/>
    </location>
</feature>
<sequence>MNIFYSFFWVFRGQLRSHKSLQSSNSPQRCNFRTCCSAPSTLHTFGTYLWPPDLSGFIRSITKLRFKIFFQQQVRRLESEKTFWNDTRVSLEANIRVLKERDLQKDEEIDALRRKLLTSQKSSKSSSSEKAADQPETTTKTEPVSASSPDSVRPNLEIYAPKIISNCSSSNSDSGHSESEINPYSSEEIDITC</sequence>
<gene>
    <name evidence="2" type="ORF">GSOID_T00026640001</name>
</gene>
<accession>E4Z5C4</accession>
<dbReference type="AlphaFoldDB" id="E4Z5C4"/>
<evidence type="ECO:0000256" key="1">
    <source>
        <dbReference type="SAM" id="MobiDB-lite"/>
    </source>
</evidence>